<name>A0A7I7MSX7_9MYCO</name>
<protein>
    <submittedName>
        <fullName evidence="2">Cell motility protein</fullName>
    </submittedName>
</protein>
<reference evidence="2 3" key="1">
    <citation type="journal article" date="2019" name="Emerg. Microbes Infect.">
        <title>Comprehensive subspecies identification of 175 nontuberculous mycobacteria species based on 7547 genomic profiles.</title>
        <authorList>
            <person name="Matsumoto Y."/>
            <person name="Kinjo T."/>
            <person name="Motooka D."/>
            <person name="Nabeya D."/>
            <person name="Jung N."/>
            <person name="Uechi K."/>
            <person name="Horii T."/>
            <person name="Iida T."/>
            <person name="Fujita J."/>
            <person name="Nakamura S."/>
        </authorList>
    </citation>
    <scope>NUCLEOTIDE SEQUENCE [LARGE SCALE GENOMIC DNA]</scope>
    <source>
        <strain evidence="2 3">JCM 14233</strain>
    </source>
</reference>
<dbReference type="Proteomes" id="UP000467236">
    <property type="component" value="Chromosome"/>
</dbReference>
<sequence>MQQMSYQPTVADIGTQVSDIAISGLATGATALTSVTGLAPAGADEVSAQAATVFASEGAQLLAIHALAQEELKRAGEALQAIASIYGQVDTDAANTFG</sequence>
<dbReference type="Pfam" id="PF00934">
    <property type="entry name" value="PE"/>
    <property type="match status" value="1"/>
</dbReference>
<feature type="domain" description="PE" evidence="1">
    <location>
        <begin position="15"/>
        <end position="92"/>
    </location>
</feature>
<dbReference type="KEGG" id="mshj:MSHI_30920"/>
<dbReference type="EMBL" id="AP022575">
    <property type="protein sequence ID" value="BBX75186.1"/>
    <property type="molecule type" value="Genomic_DNA"/>
</dbReference>
<keyword evidence="3" id="KW-1185">Reference proteome</keyword>
<dbReference type="SUPFAM" id="SSF140459">
    <property type="entry name" value="PE/PPE dimer-like"/>
    <property type="match status" value="1"/>
</dbReference>
<gene>
    <name evidence="2" type="primary">PE35</name>
    <name evidence="2" type="ORF">MSHI_30920</name>
</gene>
<dbReference type="InterPro" id="IPR000084">
    <property type="entry name" value="PE-PGRS_N"/>
</dbReference>
<accession>A0A7I7MSX7</accession>
<dbReference type="OrthoDB" id="4753420at2"/>
<dbReference type="Gene3D" id="1.10.287.850">
    <property type="entry name" value="HP0062-like domain"/>
    <property type="match status" value="1"/>
</dbReference>
<evidence type="ECO:0000313" key="2">
    <source>
        <dbReference type="EMBL" id="BBX75186.1"/>
    </source>
</evidence>
<organism evidence="2 3">
    <name type="scientific">Mycobacterium shinjukuense</name>
    <dbReference type="NCBI Taxonomy" id="398694"/>
    <lineage>
        <taxon>Bacteria</taxon>
        <taxon>Bacillati</taxon>
        <taxon>Actinomycetota</taxon>
        <taxon>Actinomycetes</taxon>
        <taxon>Mycobacteriales</taxon>
        <taxon>Mycobacteriaceae</taxon>
        <taxon>Mycobacterium</taxon>
    </lineage>
</organism>
<dbReference type="AlphaFoldDB" id="A0A7I7MSX7"/>
<evidence type="ECO:0000313" key="3">
    <source>
        <dbReference type="Proteomes" id="UP000467236"/>
    </source>
</evidence>
<proteinExistence type="predicted"/>
<dbReference type="RefSeq" id="WP_083052537.1">
    <property type="nucleotide sequence ID" value="NZ_AP022575.1"/>
</dbReference>
<dbReference type="InterPro" id="IPR038332">
    <property type="entry name" value="PPE_sf"/>
</dbReference>
<evidence type="ECO:0000259" key="1">
    <source>
        <dbReference type="Pfam" id="PF00934"/>
    </source>
</evidence>